<dbReference type="GO" id="GO:0009307">
    <property type="term" value="P:DNA restriction-modification system"/>
    <property type="evidence" value="ECO:0007669"/>
    <property type="project" value="UniProtKB-KW"/>
</dbReference>
<dbReference type="EMBL" id="CP001601">
    <property type="protein sequence ID" value="ACP34064.1"/>
    <property type="molecule type" value="Genomic_DNA"/>
</dbReference>
<reference evidence="5 6" key="1">
    <citation type="journal article" date="2010" name="BMC Genomics">
        <title>Complete genome sequence and lifestyle of black-pigmented Corynebacterium aurimucosum ATCC 700975 (formerly C. nigricans CN-1) isolated from a vaginal swab of a woman with spontaneous abortion.</title>
        <authorList>
            <person name="Trost E."/>
            <person name="Gotker S."/>
            <person name="Schneider J."/>
            <person name="Schneiker-Bekel S."/>
            <person name="Szczepanowski R."/>
            <person name="Tilker A."/>
            <person name="Viehoever P."/>
            <person name="Arnold W."/>
            <person name="Bekel T."/>
            <person name="Blom J."/>
            <person name="Gartemann K.H."/>
            <person name="Linke B."/>
            <person name="Goesmann A."/>
            <person name="Puhler A."/>
            <person name="Shukla S.K."/>
            <person name="Tauch A."/>
        </authorList>
    </citation>
    <scope>NUCLEOTIDE SEQUENCE [LARGE SCALE GENOMIC DNA]</scope>
    <source>
        <strain evidence="6">ATCC 700975 / DSM 44827 / CIP 107346 / CN-1</strain>
    </source>
</reference>
<evidence type="ECO:0000313" key="6">
    <source>
        <dbReference type="Proteomes" id="UP000002077"/>
    </source>
</evidence>
<keyword evidence="2" id="KW-0680">Restriction system</keyword>
<keyword evidence="6" id="KW-1185">Reference proteome</keyword>
<dbReference type="AlphaFoldDB" id="C3PKU8"/>
<dbReference type="REBASE" id="20769">
    <property type="entry name" value="S.Cau700975I"/>
</dbReference>
<dbReference type="GeneID" id="31925121"/>
<evidence type="ECO:0000256" key="1">
    <source>
        <dbReference type="ARBA" id="ARBA00010923"/>
    </source>
</evidence>
<dbReference type="HOGENOM" id="CLU_021095_10_1_11"/>
<sequence>MASTAKHDWPMVPLPKLVQFQSGGTPSTKKPEYYNGEIPWVTSADISESHCIDAKKFITEAAIRNSAACIAQPGSVLLVTRIGVGKSALVEAPVSFSQDVTNLNDLSEECNARYLLHFLQSARSFFQSRSRGVTIKGIKRTDLNDLLVPLPPLDEQRRIAAILDEVESAIVAAKSQLSELSAIPFWMGDRKFELVALSELVDIRSSLVDPTSEPYMDMPHIAPNNLSSGSDDFVGVKSAVEDRVTSGKYAFQAGDILYSKIRPYLNKVSIAAYDGVCSADMYALVPRNRTQTDWIVWQLRSSRFLAYAASSSGRASIPKINRKALGAFKVQIVEPAVLEQFNREQNVKKTIENSVRKKLYLLQELQSSLSTRAFQGEL</sequence>
<dbReference type="RefSeq" id="WP_012715374.1">
    <property type="nucleotide sequence ID" value="NC_012590.1"/>
</dbReference>
<evidence type="ECO:0000256" key="2">
    <source>
        <dbReference type="ARBA" id="ARBA00022747"/>
    </source>
</evidence>
<feature type="domain" description="Type I restriction modification DNA specificity" evidence="4">
    <location>
        <begin position="8"/>
        <end position="173"/>
    </location>
</feature>
<dbReference type="KEGG" id="car:cauri_2473"/>
<dbReference type="OrthoDB" id="3197085at2"/>
<dbReference type="Pfam" id="PF01420">
    <property type="entry name" value="Methylase_S"/>
    <property type="match status" value="1"/>
</dbReference>
<accession>C3PKU8</accession>
<evidence type="ECO:0000259" key="4">
    <source>
        <dbReference type="Pfam" id="PF01420"/>
    </source>
</evidence>
<dbReference type="GO" id="GO:0003677">
    <property type="term" value="F:DNA binding"/>
    <property type="evidence" value="ECO:0007669"/>
    <property type="project" value="UniProtKB-KW"/>
</dbReference>
<dbReference type="Gene3D" id="3.90.220.20">
    <property type="entry name" value="DNA methylase specificity domains"/>
    <property type="match status" value="2"/>
</dbReference>
<name>C3PKU8_CORA7</name>
<gene>
    <name evidence="5" type="ordered locus">cauri_2473</name>
</gene>
<evidence type="ECO:0000256" key="3">
    <source>
        <dbReference type="ARBA" id="ARBA00023125"/>
    </source>
</evidence>
<evidence type="ECO:0000313" key="5">
    <source>
        <dbReference type="EMBL" id="ACP34064.1"/>
    </source>
</evidence>
<proteinExistence type="inferred from homology"/>
<dbReference type="SUPFAM" id="SSF116734">
    <property type="entry name" value="DNA methylase specificity domain"/>
    <property type="match status" value="2"/>
</dbReference>
<dbReference type="CDD" id="cd17513">
    <property type="entry name" value="RMtype1_S_AveSPN6ORF1907P_TRD2-CR2_like"/>
    <property type="match status" value="1"/>
</dbReference>
<dbReference type="InterPro" id="IPR052021">
    <property type="entry name" value="Type-I_RS_S_subunit"/>
</dbReference>
<dbReference type="eggNOG" id="COG0732">
    <property type="taxonomic scope" value="Bacteria"/>
</dbReference>
<dbReference type="PANTHER" id="PTHR30408">
    <property type="entry name" value="TYPE-1 RESTRICTION ENZYME ECOKI SPECIFICITY PROTEIN"/>
    <property type="match status" value="1"/>
</dbReference>
<dbReference type="InterPro" id="IPR044946">
    <property type="entry name" value="Restrct_endonuc_typeI_TRD_sf"/>
</dbReference>
<comment type="similarity">
    <text evidence="1">Belongs to the type-I restriction system S methylase family.</text>
</comment>
<protein>
    <recommendedName>
        <fullName evidence="4">Type I restriction modification DNA specificity domain-containing protein</fullName>
    </recommendedName>
</protein>
<dbReference type="PANTHER" id="PTHR30408:SF12">
    <property type="entry name" value="TYPE I RESTRICTION ENZYME MJAVIII SPECIFICITY SUBUNIT"/>
    <property type="match status" value="1"/>
</dbReference>
<dbReference type="Proteomes" id="UP000002077">
    <property type="component" value="Chromosome"/>
</dbReference>
<organism evidence="5 6">
    <name type="scientific">Corynebacterium aurimucosum (strain ATCC 700975 / DSM 44827 / CIP 107346 / CN-1)</name>
    <name type="common">Corynebacterium nigricans</name>
    <dbReference type="NCBI Taxonomy" id="548476"/>
    <lineage>
        <taxon>Bacteria</taxon>
        <taxon>Bacillati</taxon>
        <taxon>Actinomycetota</taxon>
        <taxon>Actinomycetes</taxon>
        <taxon>Mycobacteriales</taxon>
        <taxon>Corynebacteriaceae</taxon>
        <taxon>Corynebacterium</taxon>
    </lineage>
</organism>
<dbReference type="STRING" id="548476.cauri_2473"/>
<dbReference type="InterPro" id="IPR000055">
    <property type="entry name" value="Restrct_endonuc_typeI_TRD"/>
</dbReference>
<keyword evidence="3" id="KW-0238">DNA-binding</keyword>